<evidence type="ECO:0000256" key="7">
    <source>
        <dbReference type="HAMAP-Rule" id="MF_00156"/>
    </source>
</evidence>
<gene>
    <name evidence="7" type="primary">panB</name>
    <name evidence="11" type="ORF">N47_J02750</name>
</gene>
<comment type="subcellular location">
    <subcellularLocation>
        <location evidence="7">Cytoplasm</location>
    </subcellularLocation>
</comment>
<dbReference type="GO" id="GO:0000287">
    <property type="term" value="F:magnesium ion binding"/>
    <property type="evidence" value="ECO:0007669"/>
    <property type="project" value="TreeGrafter"/>
</dbReference>
<dbReference type="HAMAP" id="MF_00156">
    <property type="entry name" value="PanB"/>
    <property type="match status" value="1"/>
</dbReference>
<dbReference type="NCBIfam" id="NF001452">
    <property type="entry name" value="PRK00311.1"/>
    <property type="match status" value="1"/>
</dbReference>
<feature type="binding site" evidence="7 9">
    <location>
        <position position="116"/>
    </location>
    <ligand>
        <name>3-methyl-2-oxobutanoate</name>
        <dbReference type="ChEBI" id="CHEBI:11851"/>
    </ligand>
</feature>
<proteinExistence type="inferred from homology"/>
<sequence>MEQKKITVPDIKERKKSGGKITMLTAYDYPTALLVDRAGIDIILVGDSLGMVVLGYKDTVSVTMEEMLHHIKAVSGAVKSALVVGDMPFGSYNVSIEEAIYNANRMMKESRADCIKLEGGCQVASVAKAIVEAGIPVQGHIGLTPQTASSLGGFKVQGKSVEAALALIEDAKALEDAGCFSIVLEAIPSPIAKMITESVSIPTIGIGAGIDCDGQVLVIHDLIGLFERFTPKFVKQYAKISDIILSAVEQYKSDVESLKFPEEQHCFSMNSKEVEKLRKIKKIKRKKMD</sequence>
<evidence type="ECO:0000256" key="3">
    <source>
        <dbReference type="ARBA" id="ARBA00011424"/>
    </source>
</evidence>
<keyword evidence="11" id="KW-0489">Methyltransferase</keyword>
<protein>
    <recommendedName>
        <fullName evidence="7">3-methyl-2-oxobutanoate hydroxymethyltransferase</fullName>
        <ecNumber evidence="7">2.1.2.11</ecNumber>
    </recommendedName>
    <alternativeName>
        <fullName evidence="7">Ketopantoate hydroxymethyltransferase</fullName>
        <shortName evidence="7">KPHMT</shortName>
    </alternativeName>
</protein>
<feature type="binding site" evidence="7 10">
    <location>
        <position position="47"/>
    </location>
    <ligand>
        <name>Mg(2+)</name>
        <dbReference type="ChEBI" id="CHEBI:18420"/>
    </ligand>
</feature>
<dbReference type="GO" id="GO:0032259">
    <property type="term" value="P:methylation"/>
    <property type="evidence" value="ECO:0007669"/>
    <property type="project" value="UniProtKB-KW"/>
</dbReference>
<comment type="catalytic activity">
    <reaction evidence="7">
        <text>(6R)-5,10-methylene-5,6,7,8-tetrahydrofolate + 3-methyl-2-oxobutanoate + H2O = 2-dehydropantoate + (6S)-5,6,7,8-tetrahydrofolate</text>
        <dbReference type="Rhea" id="RHEA:11824"/>
        <dbReference type="ChEBI" id="CHEBI:11561"/>
        <dbReference type="ChEBI" id="CHEBI:11851"/>
        <dbReference type="ChEBI" id="CHEBI:15377"/>
        <dbReference type="ChEBI" id="CHEBI:15636"/>
        <dbReference type="ChEBI" id="CHEBI:57453"/>
        <dbReference type="EC" id="2.1.2.11"/>
    </reaction>
</comment>
<dbReference type="InterPro" id="IPR015813">
    <property type="entry name" value="Pyrv/PenolPyrv_kinase-like_dom"/>
</dbReference>
<dbReference type="EMBL" id="FR695872">
    <property type="protein sequence ID" value="CBX29294.1"/>
    <property type="molecule type" value="Genomic_DNA"/>
</dbReference>
<keyword evidence="5 7" id="KW-0808">Transferase</keyword>
<evidence type="ECO:0000256" key="10">
    <source>
        <dbReference type="PIRSR" id="PIRSR000388-3"/>
    </source>
</evidence>
<evidence type="ECO:0000256" key="5">
    <source>
        <dbReference type="ARBA" id="ARBA00022679"/>
    </source>
</evidence>
<keyword evidence="7 10" id="KW-0460">Magnesium</keyword>
<evidence type="ECO:0000256" key="6">
    <source>
        <dbReference type="ARBA" id="ARBA00056497"/>
    </source>
</evidence>
<dbReference type="EC" id="2.1.2.11" evidence="7"/>
<dbReference type="GO" id="GO:0005737">
    <property type="term" value="C:cytoplasm"/>
    <property type="evidence" value="ECO:0007669"/>
    <property type="project" value="UniProtKB-SubCell"/>
</dbReference>
<dbReference type="Gene3D" id="3.20.20.60">
    <property type="entry name" value="Phosphoenolpyruvate-binding domains"/>
    <property type="match status" value="1"/>
</dbReference>
<feature type="binding site" evidence="7 9">
    <location>
        <position position="86"/>
    </location>
    <ligand>
        <name>3-methyl-2-oxobutanoate</name>
        <dbReference type="ChEBI" id="CHEBI:11851"/>
    </ligand>
</feature>
<name>E1YFF0_9BACT</name>
<dbReference type="PANTHER" id="PTHR20881">
    <property type="entry name" value="3-METHYL-2-OXOBUTANOATE HYDROXYMETHYLTRANSFERASE"/>
    <property type="match status" value="1"/>
</dbReference>
<comment type="cofactor">
    <cofactor evidence="7 10">
        <name>Mg(2+)</name>
        <dbReference type="ChEBI" id="CHEBI:18420"/>
    </cofactor>
    <text evidence="7 10">Binds 1 Mg(2+) ion per subunit.</text>
</comment>
<comment type="subunit">
    <text evidence="3 7">Homodecamer; pentamer of dimers.</text>
</comment>
<keyword evidence="4 7" id="KW-0566">Pantothenate biosynthesis</keyword>
<dbReference type="SUPFAM" id="SSF51621">
    <property type="entry name" value="Phosphoenolpyruvate/pyruvate domain"/>
    <property type="match status" value="1"/>
</dbReference>
<comment type="similarity">
    <text evidence="2 7">Belongs to the PanB family.</text>
</comment>
<evidence type="ECO:0000256" key="2">
    <source>
        <dbReference type="ARBA" id="ARBA00008676"/>
    </source>
</evidence>
<dbReference type="PANTHER" id="PTHR20881:SF0">
    <property type="entry name" value="3-METHYL-2-OXOBUTANOATE HYDROXYMETHYLTRANSFERASE"/>
    <property type="match status" value="1"/>
</dbReference>
<dbReference type="FunFam" id="3.20.20.60:FF:000003">
    <property type="entry name" value="3-methyl-2-oxobutanoate hydroxymethyltransferase"/>
    <property type="match status" value="1"/>
</dbReference>
<dbReference type="GO" id="GO:0003864">
    <property type="term" value="F:3-methyl-2-oxobutanoate hydroxymethyltransferase activity"/>
    <property type="evidence" value="ECO:0007669"/>
    <property type="project" value="UniProtKB-UniRule"/>
</dbReference>
<reference evidence="11" key="1">
    <citation type="journal article" date="2011" name="Environ. Microbiol.">
        <title>Genomic insights into the metabolic potential of the polycyclic aromatic hydrocarbon degrading sulfate-reducing Deltaproteobacterium N47.</title>
        <authorList>
            <person name="Bergmann F."/>
            <person name="Selesi D."/>
            <person name="Weinmaier T."/>
            <person name="Tischler P."/>
            <person name="Rattei T."/>
            <person name="Meckenstock R.U."/>
        </authorList>
    </citation>
    <scope>NUCLEOTIDE SEQUENCE</scope>
</reference>
<feature type="binding site" evidence="7 9">
    <location>
        <begin position="47"/>
        <end position="48"/>
    </location>
    <ligand>
        <name>3-methyl-2-oxobutanoate</name>
        <dbReference type="ChEBI" id="CHEBI:11851"/>
    </ligand>
</feature>
<feature type="binding site" evidence="7 10">
    <location>
        <position position="118"/>
    </location>
    <ligand>
        <name>Mg(2+)</name>
        <dbReference type="ChEBI" id="CHEBI:18420"/>
    </ligand>
</feature>
<accession>E1YFF0</accession>
<dbReference type="InterPro" id="IPR003700">
    <property type="entry name" value="Pantoate_hydroxy_MeTrfase"/>
</dbReference>
<dbReference type="UniPathway" id="UPA00028">
    <property type="reaction ID" value="UER00003"/>
</dbReference>
<dbReference type="Pfam" id="PF02548">
    <property type="entry name" value="Pantoate_transf"/>
    <property type="match status" value="1"/>
</dbReference>
<evidence type="ECO:0000313" key="11">
    <source>
        <dbReference type="EMBL" id="CBX29294.1"/>
    </source>
</evidence>
<keyword evidence="7" id="KW-0963">Cytoplasm</keyword>
<dbReference type="GO" id="GO:0015940">
    <property type="term" value="P:pantothenate biosynthetic process"/>
    <property type="evidence" value="ECO:0007669"/>
    <property type="project" value="UniProtKB-UniRule"/>
</dbReference>
<feature type="binding site" evidence="7 10">
    <location>
        <position position="86"/>
    </location>
    <ligand>
        <name>Mg(2+)</name>
        <dbReference type="ChEBI" id="CHEBI:18420"/>
    </ligand>
</feature>
<comment type="pathway">
    <text evidence="1 7">Cofactor biosynthesis; (R)-pantothenate biosynthesis; (R)-pantoate from 3-methyl-2-oxobutanoate: step 1/2.</text>
</comment>
<comment type="function">
    <text evidence="6 7">Catalyzes the reversible reaction in which hydroxymethyl group from 5,10-methylenetetrahydrofolate is transferred onto alpha-ketoisovalerate to form ketopantoate.</text>
</comment>
<dbReference type="GO" id="GO:0008168">
    <property type="term" value="F:methyltransferase activity"/>
    <property type="evidence" value="ECO:0007669"/>
    <property type="project" value="UniProtKB-KW"/>
</dbReference>
<feature type="active site" description="Proton acceptor" evidence="7 8">
    <location>
        <position position="185"/>
    </location>
</feature>
<evidence type="ECO:0000256" key="1">
    <source>
        <dbReference type="ARBA" id="ARBA00005033"/>
    </source>
</evidence>
<dbReference type="CDD" id="cd06557">
    <property type="entry name" value="KPHMT-like"/>
    <property type="match status" value="1"/>
</dbReference>
<evidence type="ECO:0000256" key="9">
    <source>
        <dbReference type="PIRSR" id="PIRSR000388-2"/>
    </source>
</evidence>
<keyword evidence="7 10" id="KW-0479">Metal-binding</keyword>
<evidence type="ECO:0000256" key="8">
    <source>
        <dbReference type="PIRSR" id="PIRSR000388-1"/>
    </source>
</evidence>
<dbReference type="InterPro" id="IPR040442">
    <property type="entry name" value="Pyrv_kinase-like_dom_sf"/>
</dbReference>
<dbReference type="NCBIfam" id="TIGR00222">
    <property type="entry name" value="panB"/>
    <property type="match status" value="1"/>
</dbReference>
<dbReference type="AlphaFoldDB" id="E1YFF0"/>
<dbReference type="PIRSF" id="PIRSF000388">
    <property type="entry name" value="Pantoate_hydroxy_MeTrfase"/>
    <property type="match status" value="1"/>
</dbReference>
<organism evidence="11">
    <name type="scientific">uncultured Desulfobacterium sp</name>
    <dbReference type="NCBI Taxonomy" id="201089"/>
    <lineage>
        <taxon>Bacteria</taxon>
        <taxon>Pseudomonadati</taxon>
        <taxon>Thermodesulfobacteriota</taxon>
        <taxon>Desulfobacteria</taxon>
        <taxon>Desulfobacterales</taxon>
        <taxon>Desulfobacteriaceae</taxon>
        <taxon>Desulfobacterium</taxon>
        <taxon>environmental samples</taxon>
    </lineage>
</organism>
<evidence type="ECO:0000256" key="4">
    <source>
        <dbReference type="ARBA" id="ARBA00022655"/>
    </source>
</evidence>